<evidence type="ECO:0000313" key="4">
    <source>
        <dbReference type="Proteomes" id="UP001230328"/>
    </source>
</evidence>
<sequence>MTSAPQRRARSRRARHRPAPNHVRARLREEPPGPEPASGPGASRARRAWQRIRRDNWAHIITVTGTALAAVAAVGGLWAQAVASYWSQQTARDQLAQSKEEGALQKRDQASKVTYWVQNPWGRRENVKIHVLNRSPDPVSGVRLMLHVNDHPAFMQLDNVPPCADIVYPAPSLLLGTADMPRADRPKLSDPAFRWAVTFMYFIDSNGNDWTRTSTGLDERAPLPRTTMENPIGQGIGHIAVFEEQVGEAGLCEGRGK</sequence>
<protein>
    <submittedName>
        <fullName evidence="3">Uncharacterized protein</fullName>
    </submittedName>
</protein>
<keyword evidence="2" id="KW-0472">Membrane</keyword>
<organism evidence="3 4">
    <name type="scientific">Streptomyces umbrinus</name>
    <dbReference type="NCBI Taxonomy" id="67370"/>
    <lineage>
        <taxon>Bacteria</taxon>
        <taxon>Bacillati</taxon>
        <taxon>Actinomycetota</taxon>
        <taxon>Actinomycetes</taxon>
        <taxon>Kitasatosporales</taxon>
        <taxon>Streptomycetaceae</taxon>
        <taxon>Streptomyces</taxon>
        <taxon>Streptomyces phaeochromogenes group</taxon>
    </lineage>
</organism>
<dbReference type="EMBL" id="JAUSZI010000002">
    <property type="protein sequence ID" value="MDQ1024612.1"/>
    <property type="molecule type" value="Genomic_DNA"/>
</dbReference>
<feature type="transmembrane region" description="Helical" evidence="2">
    <location>
        <begin position="56"/>
        <end position="79"/>
    </location>
</feature>
<evidence type="ECO:0000256" key="2">
    <source>
        <dbReference type="SAM" id="Phobius"/>
    </source>
</evidence>
<evidence type="ECO:0000313" key="3">
    <source>
        <dbReference type="EMBL" id="MDQ1024612.1"/>
    </source>
</evidence>
<comment type="caution">
    <text evidence="3">The sequence shown here is derived from an EMBL/GenBank/DDBJ whole genome shotgun (WGS) entry which is preliminary data.</text>
</comment>
<keyword evidence="2" id="KW-0812">Transmembrane</keyword>
<reference evidence="3 4" key="1">
    <citation type="submission" date="2023-07" db="EMBL/GenBank/DDBJ databases">
        <title>Comparative genomics of wheat-associated soil bacteria to identify genetic determinants of phenazine resistance.</title>
        <authorList>
            <person name="Mouncey N."/>
        </authorList>
    </citation>
    <scope>NUCLEOTIDE SEQUENCE [LARGE SCALE GENOMIC DNA]</scope>
    <source>
        <strain evidence="3 4">V2I4</strain>
    </source>
</reference>
<name>A0ABU0SMD0_9ACTN</name>
<proteinExistence type="predicted"/>
<gene>
    <name evidence="3" type="ORF">QF035_002194</name>
</gene>
<accession>A0ABU0SMD0</accession>
<keyword evidence="2" id="KW-1133">Transmembrane helix</keyword>
<dbReference type="Proteomes" id="UP001230328">
    <property type="component" value="Unassembled WGS sequence"/>
</dbReference>
<evidence type="ECO:0000256" key="1">
    <source>
        <dbReference type="SAM" id="MobiDB-lite"/>
    </source>
</evidence>
<feature type="region of interest" description="Disordered" evidence="1">
    <location>
        <begin position="1"/>
        <end position="47"/>
    </location>
</feature>
<keyword evidence="4" id="KW-1185">Reference proteome</keyword>
<feature type="compositionally biased region" description="Basic residues" evidence="1">
    <location>
        <begin position="7"/>
        <end position="25"/>
    </location>
</feature>